<dbReference type="RefSeq" id="WP_212966074.1">
    <property type="nucleotide sequence ID" value="NZ_BORB01000011.1"/>
</dbReference>
<evidence type="ECO:0000313" key="5">
    <source>
        <dbReference type="Proteomes" id="UP000679950"/>
    </source>
</evidence>
<keyword evidence="5" id="KW-1185">Reference proteome</keyword>
<dbReference type="InterPro" id="IPR057798">
    <property type="entry name" value="PH_YqeB"/>
</dbReference>
<keyword evidence="1" id="KW-0812">Transmembrane</keyword>
<dbReference type="EMBL" id="BORB01000011">
    <property type="protein sequence ID" value="GIN57344.1"/>
    <property type="molecule type" value="Genomic_DNA"/>
</dbReference>
<sequence>MTESGRSFNHEKTVVGYSKITGLLLYGGFGVAGLIFGYFLPRIASWAITLPWFPFEGPLKLINTFNGFWLPIILAVIGLIAGIVLATMAISEILIITITDQETQLKRDEDIQTIGFKDIDTVFLDGNQLVILGKSGYELARETTDASAKDIANAFMSHSYPWSKKGDPFREEYRRWVLNSPDLSAAANALFKAREIALQKKEYNDIKDLRKELAKLGYIVRDEETRQYFRQVSKE</sequence>
<evidence type="ECO:0008006" key="6">
    <source>
        <dbReference type="Google" id="ProtNLM"/>
    </source>
</evidence>
<evidence type="ECO:0000259" key="2">
    <source>
        <dbReference type="Pfam" id="PF23493"/>
    </source>
</evidence>
<evidence type="ECO:0000256" key="1">
    <source>
        <dbReference type="SAM" id="Phobius"/>
    </source>
</evidence>
<organism evidence="4 5">
    <name type="scientific">Lederbergia ruris</name>
    <dbReference type="NCBI Taxonomy" id="217495"/>
    <lineage>
        <taxon>Bacteria</taxon>
        <taxon>Bacillati</taxon>
        <taxon>Bacillota</taxon>
        <taxon>Bacilli</taxon>
        <taxon>Bacillales</taxon>
        <taxon>Bacillaceae</taxon>
        <taxon>Lederbergia</taxon>
    </lineage>
</organism>
<gene>
    <name evidence="4" type="primary">yqeB</name>
    <name evidence="4" type="ORF">J8TS2_16630</name>
</gene>
<dbReference type="Proteomes" id="UP000679950">
    <property type="component" value="Unassembled WGS sequence"/>
</dbReference>
<accession>A0ABQ4KIR9</accession>
<evidence type="ECO:0000259" key="3">
    <source>
        <dbReference type="Pfam" id="PF23494"/>
    </source>
</evidence>
<dbReference type="Pfam" id="PF23494">
    <property type="entry name" value="bPH_10"/>
    <property type="match status" value="1"/>
</dbReference>
<feature type="transmembrane region" description="Helical" evidence="1">
    <location>
        <begin position="68"/>
        <end position="98"/>
    </location>
</feature>
<feature type="domain" description="YqeB PH" evidence="3">
    <location>
        <begin position="13"/>
        <end position="163"/>
    </location>
</feature>
<protein>
    <recommendedName>
        <fullName evidence="6">Photosystem I assembly protein Ycf4</fullName>
    </recommendedName>
</protein>
<dbReference type="InterPro" id="IPR056411">
    <property type="entry name" value="CysS_C"/>
</dbReference>
<comment type="caution">
    <text evidence="4">The sequence shown here is derived from an EMBL/GenBank/DDBJ whole genome shotgun (WGS) entry which is preliminary data.</text>
</comment>
<reference evidence="4 5" key="1">
    <citation type="submission" date="2021-03" db="EMBL/GenBank/DDBJ databases">
        <title>Antimicrobial resistance genes in bacteria isolated from Japanese honey, and their potential for conferring macrolide and lincosamide resistance in the American foulbrood pathogen Paenibacillus larvae.</title>
        <authorList>
            <person name="Okamoto M."/>
            <person name="Kumagai M."/>
            <person name="Kanamori H."/>
            <person name="Takamatsu D."/>
        </authorList>
    </citation>
    <scope>NUCLEOTIDE SEQUENCE [LARGE SCALE GENOMIC DNA]</scope>
    <source>
        <strain evidence="4 5">J8TS2</strain>
    </source>
</reference>
<feature type="domain" description="Cysteinyl-tRNA ligase anticodon binding" evidence="2">
    <location>
        <begin position="180"/>
        <end position="230"/>
    </location>
</feature>
<name>A0ABQ4KIR9_9BACI</name>
<keyword evidence="1" id="KW-0472">Membrane</keyword>
<feature type="transmembrane region" description="Helical" evidence="1">
    <location>
        <begin position="21"/>
        <end position="48"/>
    </location>
</feature>
<evidence type="ECO:0000313" key="4">
    <source>
        <dbReference type="EMBL" id="GIN57344.1"/>
    </source>
</evidence>
<dbReference type="Pfam" id="PF23493">
    <property type="entry name" value="CysS_C"/>
    <property type="match status" value="1"/>
</dbReference>
<proteinExistence type="predicted"/>
<keyword evidence="1" id="KW-1133">Transmembrane helix</keyword>